<dbReference type="GO" id="GO:0051015">
    <property type="term" value="F:actin filament binding"/>
    <property type="evidence" value="ECO:0007669"/>
    <property type="project" value="TreeGrafter"/>
</dbReference>
<accession>A0A062VIM4</accession>
<dbReference type="PANTHER" id="PTHR10672">
    <property type="entry name" value="ADDUCIN"/>
    <property type="match status" value="1"/>
</dbReference>
<proteinExistence type="inferred from homology"/>
<dbReference type="Gene3D" id="3.40.225.10">
    <property type="entry name" value="Class II aldolase/adducin N-terminal domain"/>
    <property type="match status" value="1"/>
</dbReference>
<sequence length="252" mass="27690">MNATARPTQMSCSDAEWKVRCDLAAAYRLVAMFGWDDLVFTHISARVPGPEHHFLINPYGWLFEEITASSLVKVDLDGQKIGESDAWVNPAGFTIHSAVHEAREDAQCVLHLHTVDGVAVSCQEEGLLPVNQTAMLLNGQLAYHDYEGIALNHDERPRLTADLGTSNVMILRNHGTLSVGHSVAAAFSFMYFLERACSIQIAAQGGGTLRMPQEDVQSVVESQSKSMSHAADMLVWPALLRRLNRINSGFDS</sequence>
<evidence type="ECO:0000259" key="2">
    <source>
        <dbReference type="SMART" id="SM01007"/>
    </source>
</evidence>
<feature type="domain" description="Class II aldolase/adducin N-terminal" evidence="2">
    <location>
        <begin position="21"/>
        <end position="201"/>
    </location>
</feature>
<comment type="caution">
    <text evidence="3">The sequence shown here is derived from an EMBL/GenBank/DDBJ whole genome shotgun (WGS) entry which is preliminary data.</text>
</comment>
<keyword evidence="4" id="KW-1185">Reference proteome</keyword>
<dbReference type="EMBL" id="ARYM01000005">
    <property type="protein sequence ID" value="KCZ99410.1"/>
    <property type="molecule type" value="Genomic_DNA"/>
</dbReference>
<name>A0A062VIM4_9PROT</name>
<dbReference type="AlphaFoldDB" id="A0A062VIM4"/>
<evidence type="ECO:0000313" key="4">
    <source>
        <dbReference type="Proteomes" id="UP000027100"/>
    </source>
</evidence>
<dbReference type="SMART" id="SM01007">
    <property type="entry name" value="Aldolase_II"/>
    <property type="match status" value="1"/>
</dbReference>
<dbReference type="Proteomes" id="UP000027100">
    <property type="component" value="Unassembled WGS sequence"/>
</dbReference>
<dbReference type="GO" id="GO:0005856">
    <property type="term" value="C:cytoskeleton"/>
    <property type="evidence" value="ECO:0007669"/>
    <property type="project" value="TreeGrafter"/>
</dbReference>
<dbReference type="OrthoDB" id="5291399at2"/>
<evidence type="ECO:0000313" key="3">
    <source>
        <dbReference type="EMBL" id="KCZ99410.1"/>
    </source>
</evidence>
<dbReference type="NCBIfam" id="NF005451">
    <property type="entry name" value="PRK07044.1"/>
    <property type="match status" value="1"/>
</dbReference>
<dbReference type="PATRIC" id="fig|1280954.3.peg.1169"/>
<dbReference type="InterPro" id="IPR036409">
    <property type="entry name" value="Aldolase_II/adducin_N_sf"/>
</dbReference>
<comment type="similarity">
    <text evidence="1">Belongs to the aldolase class II family.</text>
</comment>
<dbReference type="InterPro" id="IPR001303">
    <property type="entry name" value="Aldolase_II/adducin_N"/>
</dbReference>
<dbReference type="STRING" id="1280954.HPO_05722"/>
<dbReference type="Pfam" id="PF00596">
    <property type="entry name" value="Aldolase_II"/>
    <property type="match status" value="1"/>
</dbReference>
<protein>
    <submittedName>
        <fullName evidence="3">Class II aldolase</fullName>
    </submittedName>
</protein>
<dbReference type="PANTHER" id="PTHR10672:SF3">
    <property type="entry name" value="PROTEIN HU-LI TAI SHAO"/>
    <property type="match status" value="1"/>
</dbReference>
<dbReference type="eggNOG" id="COG0235">
    <property type="taxonomic scope" value="Bacteria"/>
</dbReference>
<gene>
    <name evidence="3" type="ORF">HPO_05722</name>
</gene>
<dbReference type="SUPFAM" id="SSF53639">
    <property type="entry name" value="AraD/HMP-PK domain-like"/>
    <property type="match status" value="1"/>
</dbReference>
<dbReference type="RefSeq" id="WP_035595659.1">
    <property type="nucleotide sequence ID" value="NZ_ARYM01000005.1"/>
</dbReference>
<dbReference type="InterPro" id="IPR051017">
    <property type="entry name" value="Aldolase-II_Adducin_sf"/>
</dbReference>
<dbReference type="FunFam" id="3.40.225.10:FF:000013">
    <property type="entry name" value="Class II aldolase"/>
    <property type="match status" value="1"/>
</dbReference>
<reference evidence="3 4" key="1">
    <citation type="journal article" date="2014" name="Antonie Van Leeuwenhoek">
        <title>Hyphomonas beringensis sp. nov. and Hyphomonas chukchiensis sp. nov., isolated from surface seawater of the Bering Sea and Chukchi Sea.</title>
        <authorList>
            <person name="Li C."/>
            <person name="Lai Q."/>
            <person name="Li G."/>
            <person name="Dong C."/>
            <person name="Wang J."/>
            <person name="Liao Y."/>
            <person name="Shao Z."/>
        </authorList>
    </citation>
    <scope>NUCLEOTIDE SEQUENCE [LARGE SCALE GENOMIC DNA]</scope>
    <source>
        <strain evidence="3 4">PS728</strain>
    </source>
</reference>
<evidence type="ECO:0000256" key="1">
    <source>
        <dbReference type="ARBA" id="ARBA00037961"/>
    </source>
</evidence>
<organism evidence="3 4">
    <name type="scientific">Hyphomonas polymorpha PS728</name>
    <dbReference type="NCBI Taxonomy" id="1280954"/>
    <lineage>
        <taxon>Bacteria</taxon>
        <taxon>Pseudomonadati</taxon>
        <taxon>Pseudomonadota</taxon>
        <taxon>Alphaproteobacteria</taxon>
        <taxon>Hyphomonadales</taxon>
        <taxon>Hyphomonadaceae</taxon>
        <taxon>Hyphomonas</taxon>
    </lineage>
</organism>